<keyword evidence="4" id="KW-1185">Reference proteome</keyword>
<name>A0A445ATD0_ARAHY</name>
<evidence type="ECO:0000313" key="3">
    <source>
        <dbReference type="EMBL" id="RYR29677.1"/>
    </source>
</evidence>
<evidence type="ECO:0000256" key="1">
    <source>
        <dbReference type="SAM" id="Phobius"/>
    </source>
</evidence>
<sequence>MRRCSPYCAPVAVCVVTVVTAVRGCVTEPLSPKNSAASPGFTAGAIPLENSKNTYKIKPKLQYDVKSYCMEYYFETKIGANFDYLFCLQMFGKSFDWNSTFHDLQLCFGVKEFLFFIERLMFSLRNYLIVLYITSSLLLKVQGCVALIRSFSMRKELKEHNGVCNL</sequence>
<dbReference type="STRING" id="3818.A0A445ATD0"/>
<feature type="chain" id="PRO_5019334310" evidence="2">
    <location>
        <begin position="25"/>
        <end position="166"/>
    </location>
</feature>
<dbReference type="EMBL" id="SDMP01000011">
    <property type="protein sequence ID" value="RYR29677.1"/>
    <property type="molecule type" value="Genomic_DNA"/>
</dbReference>
<dbReference type="AlphaFoldDB" id="A0A445ATD0"/>
<proteinExistence type="predicted"/>
<protein>
    <submittedName>
        <fullName evidence="3">Uncharacterized protein</fullName>
    </submittedName>
</protein>
<keyword evidence="1" id="KW-0812">Transmembrane</keyword>
<evidence type="ECO:0000256" key="2">
    <source>
        <dbReference type="SAM" id="SignalP"/>
    </source>
</evidence>
<gene>
    <name evidence="3" type="ORF">Ahy_B01g054128</name>
</gene>
<accession>A0A445ATD0</accession>
<keyword evidence="2" id="KW-0732">Signal</keyword>
<dbReference type="Proteomes" id="UP000289738">
    <property type="component" value="Chromosome B01"/>
</dbReference>
<organism evidence="3 4">
    <name type="scientific">Arachis hypogaea</name>
    <name type="common">Peanut</name>
    <dbReference type="NCBI Taxonomy" id="3818"/>
    <lineage>
        <taxon>Eukaryota</taxon>
        <taxon>Viridiplantae</taxon>
        <taxon>Streptophyta</taxon>
        <taxon>Embryophyta</taxon>
        <taxon>Tracheophyta</taxon>
        <taxon>Spermatophyta</taxon>
        <taxon>Magnoliopsida</taxon>
        <taxon>eudicotyledons</taxon>
        <taxon>Gunneridae</taxon>
        <taxon>Pentapetalae</taxon>
        <taxon>rosids</taxon>
        <taxon>fabids</taxon>
        <taxon>Fabales</taxon>
        <taxon>Fabaceae</taxon>
        <taxon>Papilionoideae</taxon>
        <taxon>50 kb inversion clade</taxon>
        <taxon>dalbergioids sensu lato</taxon>
        <taxon>Dalbergieae</taxon>
        <taxon>Pterocarpus clade</taxon>
        <taxon>Arachis</taxon>
    </lineage>
</organism>
<evidence type="ECO:0000313" key="4">
    <source>
        <dbReference type="Proteomes" id="UP000289738"/>
    </source>
</evidence>
<reference evidence="3 4" key="1">
    <citation type="submission" date="2019-01" db="EMBL/GenBank/DDBJ databases">
        <title>Sequencing of cultivated peanut Arachis hypogaea provides insights into genome evolution and oil improvement.</title>
        <authorList>
            <person name="Chen X."/>
        </authorList>
    </citation>
    <scope>NUCLEOTIDE SEQUENCE [LARGE SCALE GENOMIC DNA]</scope>
    <source>
        <strain evidence="4">cv. Fuhuasheng</strain>
        <tissue evidence="3">Leaves</tissue>
    </source>
</reference>
<keyword evidence="1" id="KW-0472">Membrane</keyword>
<keyword evidence="1" id="KW-1133">Transmembrane helix</keyword>
<feature type="signal peptide" evidence="2">
    <location>
        <begin position="1"/>
        <end position="24"/>
    </location>
</feature>
<comment type="caution">
    <text evidence="3">The sequence shown here is derived from an EMBL/GenBank/DDBJ whole genome shotgun (WGS) entry which is preliminary data.</text>
</comment>
<feature type="transmembrane region" description="Helical" evidence="1">
    <location>
        <begin position="127"/>
        <end position="148"/>
    </location>
</feature>